<dbReference type="OrthoDB" id="2930722at2"/>
<dbReference type="EMBL" id="MJEH01000030">
    <property type="protein sequence ID" value="OEH92371.1"/>
    <property type="molecule type" value="Genomic_DNA"/>
</dbReference>
<dbReference type="AlphaFoldDB" id="A0A1E5LE50"/>
<proteinExistence type="predicted"/>
<protein>
    <submittedName>
        <fullName evidence="1">Uncharacterized protein</fullName>
    </submittedName>
</protein>
<evidence type="ECO:0000313" key="1">
    <source>
        <dbReference type="EMBL" id="OEH92371.1"/>
    </source>
</evidence>
<organism evidence="1 2">
    <name type="scientific">Bacillus solimangrovi</name>
    <dbReference type="NCBI Taxonomy" id="1305675"/>
    <lineage>
        <taxon>Bacteria</taxon>
        <taxon>Bacillati</taxon>
        <taxon>Bacillota</taxon>
        <taxon>Bacilli</taxon>
        <taxon>Bacillales</taxon>
        <taxon>Bacillaceae</taxon>
        <taxon>Bacillus</taxon>
    </lineage>
</organism>
<comment type="caution">
    <text evidence="1">The sequence shown here is derived from an EMBL/GenBank/DDBJ whole genome shotgun (WGS) entry which is preliminary data.</text>
</comment>
<keyword evidence="2" id="KW-1185">Reference proteome</keyword>
<dbReference type="RefSeq" id="WP_069717587.1">
    <property type="nucleotide sequence ID" value="NZ_MJEH01000030.1"/>
</dbReference>
<dbReference type="Proteomes" id="UP000095209">
    <property type="component" value="Unassembled WGS sequence"/>
</dbReference>
<accession>A0A1E5LE50</accession>
<reference evidence="1 2" key="1">
    <citation type="submission" date="2016-08" db="EMBL/GenBank/DDBJ databases">
        <title>Genome of Bacillus solimangrovi GH2-4.</title>
        <authorList>
            <person name="Lim S."/>
            <person name="Kim B.-C."/>
        </authorList>
    </citation>
    <scope>NUCLEOTIDE SEQUENCE [LARGE SCALE GENOMIC DNA]</scope>
    <source>
        <strain evidence="1 2">GH2-4</strain>
    </source>
</reference>
<evidence type="ECO:0000313" key="2">
    <source>
        <dbReference type="Proteomes" id="UP000095209"/>
    </source>
</evidence>
<gene>
    <name evidence="1" type="ORF">BFG57_16130</name>
</gene>
<name>A0A1E5LE50_9BACI</name>
<sequence length="81" mass="9159">MEIKRMFSLLVSLVIILEGCNTTNSQQDDFNIWIDDSTSTQETKESAIERLNNANIDYKVDDEGNILIKESDIDKAVICCS</sequence>